<dbReference type="GO" id="GO:0008832">
    <property type="term" value="F:dGTPase activity"/>
    <property type="evidence" value="ECO:0007669"/>
    <property type="project" value="TreeGrafter"/>
</dbReference>
<dbReference type="AlphaFoldDB" id="A0A7N2L9S8"/>
<dbReference type="EMBL" id="LRBV02000003">
    <property type="status" value="NOT_ANNOTATED_CDS"/>
    <property type="molecule type" value="Genomic_DNA"/>
</dbReference>
<dbReference type="Gramene" id="QL03p061347:mrna">
    <property type="protein sequence ID" value="QL03p061347:mrna"/>
    <property type="gene ID" value="QL03p061347"/>
</dbReference>
<reference evidence="1 2" key="1">
    <citation type="journal article" date="2016" name="G3 (Bethesda)">
        <title>First Draft Assembly and Annotation of the Genome of a California Endemic Oak Quercus lobata Nee (Fagaceae).</title>
        <authorList>
            <person name="Sork V.L."/>
            <person name="Fitz-Gibbon S.T."/>
            <person name="Puiu D."/>
            <person name="Crepeau M."/>
            <person name="Gugger P.F."/>
            <person name="Sherman R."/>
            <person name="Stevens K."/>
            <person name="Langley C.H."/>
            <person name="Pellegrini M."/>
            <person name="Salzberg S.L."/>
        </authorList>
    </citation>
    <scope>NUCLEOTIDE SEQUENCE [LARGE SCALE GENOMIC DNA]</scope>
    <source>
        <strain evidence="1 2">cv. SW786</strain>
    </source>
</reference>
<keyword evidence="2" id="KW-1185">Reference proteome</keyword>
<dbReference type="InterPro" id="IPR050135">
    <property type="entry name" value="dGTPase-like"/>
</dbReference>
<dbReference type="EnsemblPlants" id="QL03p061347:mrna">
    <property type="protein sequence ID" value="QL03p061347:mrna"/>
    <property type="gene ID" value="QL03p061347"/>
</dbReference>
<organism evidence="1 2">
    <name type="scientific">Quercus lobata</name>
    <name type="common">Valley oak</name>
    <dbReference type="NCBI Taxonomy" id="97700"/>
    <lineage>
        <taxon>Eukaryota</taxon>
        <taxon>Viridiplantae</taxon>
        <taxon>Streptophyta</taxon>
        <taxon>Embryophyta</taxon>
        <taxon>Tracheophyta</taxon>
        <taxon>Spermatophyta</taxon>
        <taxon>Magnoliopsida</taxon>
        <taxon>eudicotyledons</taxon>
        <taxon>Gunneridae</taxon>
        <taxon>Pentapetalae</taxon>
        <taxon>rosids</taxon>
        <taxon>fabids</taxon>
        <taxon>Fagales</taxon>
        <taxon>Fagaceae</taxon>
        <taxon>Quercus</taxon>
    </lineage>
</organism>
<dbReference type="GO" id="GO:0006203">
    <property type="term" value="P:dGTP catabolic process"/>
    <property type="evidence" value="ECO:0007669"/>
    <property type="project" value="TreeGrafter"/>
</dbReference>
<protein>
    <submittedName>
        <fullName evidence="1">Uncharacterized protein</fullName>
    </submittedName>
</protein>
<dbReference type="GO" id="GO:0005634">
    <property type="term" value="C:nucleus"/>
    <property type="evidence" value="ECO:0007669"/>
    <property type="project" value="TreeGrafter"/>
</dbReference>
<dbReference type="SUPFAM" id="SSF109604">
    <property type="entry name" value="HD-domain/PDEase-like"/>
    <property type="match status" value="1"/>
</dbReference>
<dbReference type="InParanoid" id="A0A7N2L9S8"/>
<evidence type="ECO:0000313" key="1">
    <source>
        <dbReference type="EnsemblPlants" id="QL03p061347:mrna"/>
    </source>
</evidence>
<dbReference type="PANTHER" id="PTHR11373:SF34">
    <property type="entry name" value="METAL-DEPENDENT PHOSPHOHYDROLASE"/>
    <property type="match status" value="1"/>
</dbReference>
<proteinExistence type="predicted"/>
<dbReference type="Gene3D" id="3.30.70.2760">
    <property type="match status" value="1"/>
</dbReference>
<dbReference type="Proteomes" id="UP000594261">
    <property type="component" value="Chromosome 3"/>
</dbReference>
<reference evidence="1" key="2">
    <citation type="submission" date="2021-01" db="UniProtKB">
        <authorList>
            <consortium name="EnsemblPlants"/>
        </authorList>
    </citation>
    <scope>IDENTIFICATION</scope>
</reference>
<name>A0A7N2L9S8_QUELO</name>
<sequence length="154" mass="18199">MGSMGEYWQLFKAISTDIVSLKVQLDDTKIIEISNTQELKEARDIIQRIQRREPYQFCNEFSVPKDKMGHFKKITPQDIIRSQDYDSKEMFSIQDDRISHLLPAFYQDMIVRVYSKKPELVEAVSEAFENFQLKTYGMKAQVHATPDSKKQRRR</sequence>
<accession>A0A7N2L9S8</accession>
<dbReference type="PANTHER" id="PTHR11373">
    <property type="entry name" value="DEOXYNUCLEOSIDE TRIPHOSPHATE TRIPHOSPHOHYDROLASE"/>
    <property type="match status" value="1"/>
</dbReference>
<evidence type="ECO:0000313" key="2">
    <source>
        <dbReference type="Proteomes" id="UP000594261"/>
    </source>
</evidence>